<protein>
    <submittedName>
        <fullName evidence="3">Uncharacterized protein</fullName>
    </submittedName>
</protein>
<sequence length="305" mass="33527">MLLDHKWMVSMTLLLSGVALLLLSSEIDAGCVCNEKGKDYCSGCDGPRAVRPKQRPFQGTELNVAPIGDKCWCTKKLIEPAVLPKIKAEKKRPCNCKGSSSSSHSVPAIFSSSSSSLYAVPQTSYVSSAYKDDSPAADPISVSLAIQAGKAIEVPEAKLSYGFVQKPIDGLPKIYMSSVNEENLYALNSEVITLKKKVPHSNAKHIEDEYPEVEDEEPANADGEEEEDDQPRLTYKQLGYVPEEYKNPTFEEIRSYVSSSSSSNSESERHVVRGKVSVDCGYKPGRIAPYRKPKHNYGDNCDDGY</sequence>
<dbReference type="EnsemblMetazoa" id="MDOA001053-RB">
    <property type="protein sequence ID" value="MDOA001053-PB"/>
    <property type="gene ID" value="MDOA001053"/>
</dbReference>
<keyword evidence="2" id="KW-0732">Signal</keyword>
<feature type="region of interest" description="Disordered" evidence="1">
    <location>
        <begin position="200"/>
        <end position="233"/>
    </location>
</feature>
<feature type="region of interest" description="Disordered" evidence="1">
    <location>
        <begin position="254"/>
        <end position="273"/>
    </location>
</feature>
<dbReference type="VEuPathDB" id="VectorBase:MDOA001053"/>
<dbReference type="OrthoDB" id="6612717at2759"/>
<reference evidence="3" key="1">
    <citation type="submission" date="2020-05" db="UniProtKB">
        <authorList>
            <consortium name="EnsemblMetazoa"/>
        </authorList>
    </citation>
    <scope>IDENTIFICATION</scope>
    <source>
        <strain evidence="3">Aabys</strain>
    </source>
</reference>
<evidence type="ECO:0000256" key="1">
    <source>
        <dbReference type="SAM" id="MobiDB-lite"/>
    </source>
</evidence>
<feature type="compositionally biased region" description="Low complexity" evidence="1">
    <location>
        <begin position="255"/>
        <end position="265"/>
    </location>
</feature>
<dbReference type="AlphaFoldDB" id="A0A1I8M472"/>
<dbReference type="EnsemblMetazoa" id="MDOA001053-RA">
    <property type="protein sequence ID" value="MDOA001053-PA"/>
    <property type="gene ID" value="MDOA001053"/>
</dbReference>
<proteinExistence type="predicted"/>
<dbReference type="RefSeq" id="XP_011292240.2">
    <property type="nucleotide sequence ID" value="XM_011293938.3"/>
</dbReference>
<dbReference type="VEuPathDB" id="VectorBase:MDOMA2_018762"/>
<gene>
    <name evidence="3" type="primary">101891348</name>
</gene>
<dbReference type="KEGG" id="mde:101891348"/>
<name>A0A1I8M472_MUSDO</name>
<dbReference type="EnsemblMetazoa" id="MDOA001053-RC">
    <property type="protein sequence ID" value="MDOA001053-PC"/>
    <property type="gene ID" value="MDOA001053"/>
</dbReference>
<accession>A0A1I8M472</accession>
<feature type="chain" id="PRO_5014271519" evidence="2">
    <location>
        <begin position="30"/>
        <end position="305"/>
    </location>
</feature>
<feature type="compositionally biased region" description="Acidic residues" evidence="1">
    <location>
        <begin position="209"/>
        <end position="229"/>
    </location>
</feature>
<feature type="signal peptide" evidence="2">
    <location>
        <begin position="1"/>
        <end position="29"/>
    </location>
</feature>
<evidence type="ECO:0000256" key="2">
    <source>
        <dbReference type="SAM" id="SignalP"/>
    </source>
</evidence>
<dbReference type="STRING" id="7370.A0A1I8M472"/>
<organism evidence="3">
    <name type="scientific">Musca domestica</name>
    <name type="common">House fly</name>
    <dbReference type="NCBI Taxonomy" id="7370"/>
    <lineage>
        <taxon>Eukaryota</taxon>
        <taxon>Metazoa</taxon>
        <taxon>Ecdysozoa</taxon>
        <taxon>Arthropoda</taxon>
        <taxon>Hexapoda</taxon>
        <taxon>Insecta</taxon>
        <taxon>Pterygota</taxon>
        <taxon>Neoptera</taxon>
        <taxon>Endopterygota</taxon>
        <taxon>Diptera</taxon>
        <taxon>Brachycera</taxon>
        <taxon>Muscomorpha</taxon>
        <taxon>Muscoidea</taxon>
        <taxon>Muscidae</taxon>
        <taxon>Musca</taxon>
    </lineage>
</organism>
<evidence type="ECO:0000313" key="3">
    <source>
        <dbReference type="EnsemblMetazoa" id="MDOA001053-PB"/>
    </source>
</evidence>
<dbReference type="eggNOG" id="ENOG502SEEE">
    <property type="taxonomic scope" value="Eukaryota"/>
</dbReference>